<dbReference type="Proteomes" id="UP000886523">
    <property type="component" value="Unassembled WGS sequence"/>
</dbReference>
<name>A0A9P6ARR3_9AGAM</name>
<gene>
    <name evidence="1" type="ORF">BS47DRAFT_1347438</name>
</gene>
<sequence length="94" mass="10118">MSGRSEKPVPDTRAFCSRVWELLNHPDQAPVCLSSIQDGGLTAFWGAADTVDGAEVSATFDLIAVCLAEDRAAQVSIGDGTGEETQRWTLERVH</sequence>
<protein>
    <submittedName>
        <fullName evidence="1">Uncharacterized protein</fullName>
    </submittedName>
</protein>
<keyword evidence="2" id="KW-1185">Reference proteome</keyword>
<dbReference type="AlphaFoldDB" id="A0A9P6ARR3"/>
<evidence type="ECO:0000313" key="1">
    <source>
        <dbReference type="EMBL" id="KAF9510829.1"/>
    </source>
</evidence>
<reference evidence="1" key="1">
    <citation type="journal article" date="2020" name="Nat. Commun.">
        <title>Large-scale genome sequencing of mycorrhizal fungi provides insights into the early evolution of symbiotic traits.</title>
        <authorList>
            <person name="Miyauchi S."/>
            <person name="Kiss E."/>
            <person name="Kuo A."/>
            <person name="Drula E."/>
            <person name="Kohler A."/>
            <person name="Sanchez-Garcia M."/>
            <person name="Morin E."/>
            <person name="Andreopoulos B."/>
            <person name="Barry K.W."/>
            <person name="Bonito G."/>
            <person name="Buee M."/>
            <person name="Carver A."/>
            <person name="Chen C."/>
            <person name="Cichocki N."/>
            <person name="Clum A."/>
            <person name="Culley D."/>
            <person name="Crous P.W."/>
            <person name="Fauchery L."/>
            <person name="Girlanda M."/>
            <person name="Hayes R.D."/>
            <person name="Keri Z."/>
            <person name="LaButti K."/>
            <person name="Lipzen A."/>
            <person name="Lombard V."/>
            <person name="Magnuson J."/>
            <person name="Maillard F."/>
            <person name="Murat C."/>
            <person name="Nolan M."/>
            <person name="Ohm R.A."/>
            <person name="Pangilinan J."/>
            <person name="Pereira M.F."/>
            <person name="Perotto S."/>
            <person name="Peter M."/>
            <person name="Pfister S."/>
            <person name="Riley R."/>
            <person name="Sitrit Y."/>
            <person name="Stielow J.B."/>
            <person name="Szollosi G."/>
            <person name="Zifcakova L."/>
            <person name="Stursova M."/>
            <person name="Spatafora J.W."/>
            <person name="Tedersoo L."/>
            <person name="Vaario L.M."/>
            <person name="Yamada A."/>
            <person name="Yan M."/>
            <person name="Wang P."/>
            <person name="Xu J."/>
            <person name="Bruns T."/>
            <person name="Baldrian P."/>
            <person name="Vilgalys R."/>
            <person name="Dunand C."/>
            <person name="Henrissat B."/>
            <person name="Grigoriev I.V."/>
            <person name="Hibbett D."/>
            <person name="Nagy L.G."/>
            <person name="Martin F.M."/>
        </authorList>
    </citation>
    <scope>NUCLEOTIDE SEQUENCE</scope>
    <source>
        <strain evidence="1">UP504</strain>
    </source>
</reference>
<organism evidence="1 2">
    <name type="scientific">Hydnum rufescens UP504</name>
    <dbReference type="NCBI Taxonomy" id="1448309"/>
    <lineage>
        <taxon>Eukaryota</taxon>
        <taxon>Fungi</taxon>
        <taxon>Dikarya</taxon>
        <taxon>Basidiomycota</taxon>
        <taxon>Agaricomycotina</taxon>
        <taxon>Agaricomycetes</taxon>
        <taxon>Cantharellales</taxon>
        <taxon>Hydnaceae</taxon>
        <taxon>Hydnum</taxon>
    </lineage>
</organism>
<comment type="caution">
    <text evidence="1">The sequence shown here is derived from an EMBL/GenBank/DDBJ whole genome shotgun (WGS) entry which is preliminary data.</text>
</comment>
<evidence type="ECO:0000313" key="2">
    <source>
        <dbReference type="Proteomes" id="UP000886523"/>
    </source>
</evidence>
<dbReference type="EMBL" id="MU129009">
    <property type="protein sequence ID" value="KAF9510829.1"/>
    <property type="molecule type" value="Genomic_DNA"/>
</dbReference>
<proteinExistence type="predicted"/>
<accession>A0A9P6ARR3</accession>